<dbReference type="CDD" id="cd00534">
    <property type="entry name" value="DHNA_DHNTPE"/>
    <property type="match status" value="1"/>
</dbReference>
<comment type="pathway">
    <text evidence="3">Cofactor biosynthesis; tetrahydrofolate biosynthesis; 7,8-dihydrofolate from 2-amino-4-hydroxy-6-hydroxymethyl-7,8-dihydropteridine diphosphate and 4-aminobenzoate: step 1/2.</text>
</comment>
<dbReference type="PROSITE" id="PS00792">
    <property type="entry name" value="DHPS_1"/>
    <property type="match status" value="1"/>
</dbReference>
<evidence type="ECO:0000256" key="9">
    <source>
        <dbReference type="SAM" id="MobiDB-lite"/>
    </source>
</evidence>
<protein>
    <recommendedName>
        <fullName evidence="8">7,8-dihydroneopterin aldolase</fullName>
        <ecNumber evidence="8">4.1.2.25</ecNumber>
    </recommendedName>
</protein>
<comment type="function">
    <text evidence="8">Catalyzes the conversion of 7,8-dihydroneopterin to 6-hydroxymethyl-7,8-dihydropterin.</text>
</comment>
<comment type="catalytic activity">
    <reaction evidence="1">
        <text>(7,8-dihydropterin-6-yl)methyl diphosphate + 4-aminobenzoate = 7,8-dihydropteroate + diphosphate</text>
        <dbReference type="Rhea" id="RHEA:19949"/>
        <dbReference type="ChEBI" id="CHEBI:17836"/>
        <dbReference type="ChEBI" id="CHEBI:17839"/>
        <dbReference type="ChEBI" id="CHEBI:33019"/>
        <dbReference type="ChEBI" id="CHEBI:72950"/>
        <dbReference type="EC" id="2.5.1.15"/>
    </reaction>
</comment>
<evidence type="ECO:0000256" key="1">
    <source>
        <dbReference type="ARBA" id="ARBA00000012"/>
    </source>
</evidence>
<organism evidence="11 12">
    <name type="scientific">Methylobacterium radiotolerans</name>
    <dbReference type="NCBI Taxonomy" id="31998"/>
    <lineage>
        <taxon>Bacteria</taxon>
        <taxon>Pseudomonadati</taxon>
        <taxon>Pseudomonadota</taxon>
        <taxon>Alphaproteobacteria</taxon>
        <taxon>Hyphomicrobiales</taxon>
        <taxon>Methylobacteriaceae</taxon>
        <taxon>Methylobacterium</taxon>
    </lineage>
</organism>
<dbReference type="InterPro" id="IPR000489">
    <property type="entry name" value="Pterin-binding_dom"/>
</dbReference>
<dbReference type="Pfam" id="PF00809">
    <property type="entry name" value="Pterin_bind"/>
    <property type="match status" value="1"/>
</dbReference>
<comment type="pathway">
    <text evidence="8">Cofactor biosynthesis; tetrahydrofolate biosynthesis; 2-amino-4-hydroxy-6-hydroxymethyl-7,8-dihydropteridine diphosphate from 7,8-dihydroneopterin triphosphate: step 3/4.</text>
</comment>
<evidence type="ECO:0000256" key="2">
    <source>
        <dbReference type="ARBA" id="ARBA00001946"/>
    </source>
</evidence>
<dbReference type="EC" id="4.1.2.25" evidence="8"/>
<dbReference type="InterPro" id="IPR006156">
    <property type="entry name" value="Dihydroneopterin_aldolase"/>
</dbReference>
<evidence type="ECO:0000256" key="3">
    <source>
        <dbReference type="ARBA" id="ARBA00004763"/>
    </source>
</evidence>
<sequence>MTPSSRLSDLLPALGGRTLVMGILNVTPDSFSDGGLFAGEAEAVTQAERLVAEGAAILDVGGESTRPGHVPVPAEEEQARVVPVIRAVAPRLPVPISIDTYKASTARVALEAGARIVNDVWGLQREPDIATVAAAHGAPVIIMHNRETIEPDLDIVADMLAFFERSLAIAHRAGLADSEIVLDPGVGFGKTWNQHLEALRRLPEIRALGFPGLGRRVPQVAPRPPARPRDPSDGPPARVPRRPRRRGDPRGRHRARARRRGAYRRDACRRRRDAAGGALSMAGDLIRVTRIAVFGRHGVLAEEAVLGQRFYISLEAELDLGPAGRSDDVAGTVSYADLTAVAVEIATARRFNLIEALAETVAAEILARFARVAAITVQVDKPSAPVPAILDSVGVAITRRRGASR</sequence>
<comment type="similarity">
    <text evidence="8">Belongs to the DHNA family.</text>
</comment>
<dbReference type="InterPro" id="IPR045031">
    <property type="entry name" value="DHP_synth-like"/>
</dbReference>
<dbReference type="Pfam" id="PF02152">
    <property type="entry name" value="FolB"/>
    <property type="match status" value="1"/>
</dbReference>
<keyword evidence="4" id="KW-0808">Transferase</keyword>
<dbReference type="SUPFAM" id="SSF51717">
    <property type="entry name" value="Dihydropteroate synthetase-like"/>
    <property type="match status" value="1"/>
</dbReference>
<evidence type="ECO:0000256" key="6">
    <source>
        <dbReference type="ARBA" id="ARBA00022842"/>
    </source>
</evidence>
<dbReference type="InterPro" id="IPR006390">
    <property type="entry name" value="DHP_synth_dom"/>
</dbReference>
<dbReference type="CDD" id="cd00739">
    <property type="entry name" value="DHPS"/>
    <property type="match status" value="1"/>
</dbReference>
<keyword evidence="5" id="KW-0479">Metal-binding</keyword>
<dbReference type="SUPFAM" id="SSF55620">
    <property type="entry name" value="Tetrahydrobiopterin biosynthesis enzymes-like"/>
    <property type="match status" value="1"/>
</dbReference>
<feature type="domain" description="Pterin-binding" evidence="10">
    <location>
        <begin position="18"/>
        <end position="300"/>
    </location>
</feature>
<keyword evidence="6" id="KW-0460">Magnesium</keyword>
<keyword evidence="8" id="KW-0456">Lyase</keyword>
<dbReference type="PROSITE" id="PS50972">
    <property type="entry name" value="PTERIN_BINDING"/>
    <property type="match status" value="1"/>
</dbReference>
<feature type="region of interest" description="Disordered" evidence="9">
    <location>
        <begin position="216"/>
        <end position="267"/>
    </location>
</feature>
<comment type="catalytic activity">
    <reaction evidence="8">
        <text>7,8-dihydroneopterin = 6-hydroxymethyl-7,8-dihydropterin + glycolaldehyde</text>
        <dbReference type="Rhea" id="RHEA:10540"/>
        <dbReference type="ChEBI" id="CHEBI:17001"/>
        <dbReference type="ChEBI" id="CHEBI:17071"/>
        <dbReference type="ChEBI" id="CHEBI:44841"/>
        <dbReference type="EC" id="4.1.2.25"/>
    </reaction>
</comment>
<dbReference type="PANTHER" id="PTHR20941:SF1">
    <property type="entry name" value="FOLIC ACID SYNTHESIS PROTEIN FOL1"/>
    <property type="match status" value="1"/>
</dbReference>
<evidence type="ECO:0000256" key="4">
    <source>
        <dbReference type="ARBA" id="ARBA00022679"/>
    </source>
</evidence>
<dbReference type="PANTHER" id="PTHR20941">
    <property type="entry name" value="FOLATE SYNTHESIS PROTEINS"/>
    <property type="match status" value="1"/>
</dbReference>
<comment type="caution">
    <text evidence="11">The sequence shown here is derived from an EMBL/GenBank/DDBJ whole genome shotgun (WGS) entry which is preliminary data.</text>
</comment>
<feature type="compositionally biased region" description="Basic residues" evidence="9">
    <location>
        <begin position="239"/>
        <end position="267"/>
    </location>
</feature>
<name>A0ABV2NBC3_9HYPH</name>
<proteinExistence type="inferred from homology"/>
<keyword evidence="12" id="KW-1185">Reference proteome</keyword>
<evidence type="ECO:0000313" key="12">
    <source>
        <dbReference type="Proteomes" id="UP001549119"/>
    </source>
</evidence>
<dbReference type="NCBIfam" id="TIGR00526">
    <property type="entry name" value="folB_dom"/>
    <property type="match status" value="1"/>
</dbReference>
<comment type="cofactor">
    <cofactor evidence="2">
        <name>Mg(2+)</name>
        <dbReference type="ChEBI" id="CHEBI:18420"/>
    </cofactor>
</comment>
<evidence type="ECO:0000259" key="10">
    <source>
        <dbReference type="PROSITE" id="PS50972"/>
    </source>
</evidence>
<dbReference type="PROSITE" id="PS00793">
    <property type="entry name" value="DHPS_2"/>
    <property type="match status" value="1"/>
</dbReference>
<dbReference type="InterPro" id="IPR043133">
    <property type="entry name" value="GTP-CH-I_C/QueF"/>
</dbReference>
<dbReference type="InterPro" id="IPR011005">
    <property type="entry name" value="Dihydropteroate_synth-like_sf"/>
</dbReference>
<reference evidence="11 12" key="1">
    <citation type="submission" date="2024-06" db="EMBL/GenBank/DDBJ databases">
        <title>Genomics of switchgrass bacterial isolates.</title>
        <authorList>
            <person name="Shade A."/>
        </authorList>
    </citation>
    <scope>NUCLEOTIDE SEQUENCE [LARGE SCALE GENOMIC DNA]</scope>
    <source>
        <strain evidence="11 12">PvP084</strain>
    </source>
</reference>
<dbReference type="Proteomes" id="UP001549119">
    <property type="component" value="Unassembled WGS sequence"/>
</dbReference>
<keyword evidence="7 8" id="KW-0289">Folate biosynthesis</keyword>
<dbReference type="Gene3D" id="3.30.1130.10">
    <property type="match status" value="1"/>
</dbReference>
<accession>A0ABV2NBC3</accession>
<dbReference type="NCBIfam" id="TIGR00525">
    <property type="entry name" value="folB"/>
    <property type="match status" value="1"/>
</dbReference>
<dbReference type="SMART" id="SM00905">
    <property type="entry name" value="FolB"/>
    <property type="match status" value="1"/>
</dbReference>
<dbReference type="EMBL" id="JBEPNW010000002">
    <property type="protein sequence ID" value="MET3863774.1"/>
    <property type="molecule type" value="Genomic_DNA"/>
</dbReference>
<dbReference type="Gene3D" id="3.20.20.20">
    <property type="entry name" value="Dihydropteroate synthase-like"/>
    <property type="match status" value="1"/>
</dbReference>
<dbReference type="NCBIfam" id="TIGR01496">
    <property type="entry name" value="DHPS"/>
    <property type="match status" value="1"/>
</dbReference>
<evidence type="ECO:0000256" key="5">
    <source>
        <dbReference type="ARBA" id="ARBA00022723"/>
    </source>
</evidence>
<evidence type="ECO:0000256" key="7">
    <source>
        <dbReference type="ARBA" id="ARBA00022909"/>
    </source>
</evidence>
<gene>
    <name evidence="11" type="ORF">ABIC20_001083</name>
</gene>
<evidence type="ECO:0000313" key="11">
    <source>
        <dbReference type="EMBL" id="MET3863774.1"/>
    </source>
</evidence>
<dbReference type="InterPro" id="IPR006157">
    <property type="entry name" value="FolB_dom"/>
</dbReference>
<evidence type="ECO:0000256" key="8">
    <source>
        <dbReference type="RuleBase" id="RU362079"/>
    </source>
</evidence>